<keyword evidence="5" id="KW-1185">Reference proteome</keyword>
<dbReference type="Gene3D" id="3.90.180.10">
    <property type="entry name" value="Medium-chain alcohol dehydrogenases, catalytic domain"/>
    <property type="match status" value="1"/>
</dbReference>
<dbReference type="InterPro" id="IPR011032">
    <property type="entry name" value="GroES-like_sf"/>
</dbReference>
<dbReference type="Proteomes" id="UP000268727">
    <property type="component" value="Unassembled WGS sequence"/>
</dbReference>
<protein>
    <submittedName>
        <fullName evidence="4">NADPH2:quinone reductase</fullName>
    </submittedName>
</protein>
<dbReference type="PANTHER" id="PTHR48106">
    <property type="entry name" value="QUINONE OXIDOREDUCTASE PIG3-RELATED"/>
    <property type="match status" value="1"/>
</dbReference>
<organism evidence="4 5">
    <name type="scientific">Saccharothrix texasensis</name>
    <dbReference type="NCBI Taxonomy" id="103734"/>
    <lineage>
        <taxon>Bacteria</taxon>
        <taxon>Bacillati</taxon>
        <taxon>Actinomycetota</taxon>
        <taxon>Actinomycetes</taxon>
        <taxon>Pseudonocardiales</taxon>
        <taxon>Pseudonocardiaceae</taxon>
        <taxon>Saccharothrix</taxon>
    </lineage>
</organism>
<comment type="caution">
    <text evidence="4">The sequence shown here is derived from an EMBL/GenBank/DDBJ whole genome shotgun (WGS) entry which is preliminary data.</text>
</comment>
<sequence>MRAVRFHEFGPADVLGVEEVPDPVAGPGQVLVRVTAIGVNYGETIIRSGTGSRVVPWYDLEPGALSGEVVGVSPDGRRLIGFALGEGYAELALLPEDATEVPDGVSDHEALALFLQGTTAVAAADAVRLTAGERVLVEAAAGGVGSLLVQVAARAGATVVAAARGERKLALARELGAHEVVDYGEPDWSTGVEPVDVVFSSVGGAVARQSFELLRDRVGRLAVFGFASGEPLDVTASDVFRKGVAVLGFGNPMTPDTVRRAFTSGLRPVLGEALPLADAARAHELLESRATTGKVVLVP</sequence>
<dbReference type="SUPFAM" id="SSF50129">
    <property type="entry name" value="GroES-like"/>
    <property type="match status" value="1"/>
</dbReference>
<keyword evidence="1" id="KW-0521">NADP</keyword>
<evidence type="ECO:0000313" key="5">
    <source>
        <dbReference type="Proteomes" id="UP000268727"/>
    </source>
</evidence>
<dbReference type="SUPFAM" id="SSF51735">
    <property type="entry name" value="NAD(P)-binding Rossmann-fold domains"/>
    <property type="match status" value="1"/>
</dbReference>
<evidence type="ECO:0000313" key="4">
    <source>
        <dbReference type="EMBL" id="ROP40769.1"/>
    </source>
</evidence>
<keyword evidence="2" id="KW-0560">Oxidoreductase</keyword>
<gene>
    <name evidence="4" type="ORF">EDD40_6187</name>
</gene>
<dbReference type="GO" id="GO:0016651">
    <property type="term" value="F:oxidoreductase activity, acting on NAD(P)H"/>
    <property type="evidence" value="ECO:0007669"/>
    <property type="project" value="TreeGrafter"/>
</dbReference>
<dbReference type="Pfam" id="PF00107">
    <property type="entry name" value="ADH_zinc_N"/>
    <property type="match status" value="1"/>
</dbReference>
<evidence type="ECO:0000259" key="3">
    <source>
        <dbReference type="SMART" id="SM00829"/>
    </source>
</evidence>
<dbReference type="RefSeq" id="WP_123746012.1">
    <property type="nucleotide sequence ID" value="NZ_RJKM01000001.1"/>
</dbReference>
<dbReference type="Gene3D" id="3.40.50.720">
    <property type="entry name" value="NAD(P)-binding Rossmann-like Domain"/>
    <property type="match status" value="1"/>
</dbReference>
<evidence type="ECO:0000256" key="1">
    <source>
        <dbReference type="ARBA" id="ARBA00022857"/>
    </source>
</evidence>
<dbReference type="OrthoDB" id="9805883at2"/>
<accession>A0A3N1HE38</accession>
<evidence type="ECO:0000256" key="2">
    <source>
        <dbReference type="ARBA" id="ARBA00023002"/>
    </source>
</evidence>
<dbReference type="EMBL" id="RJKM01000001">
    <property type="protein sequence ID" value="ROP40769.1"/>
    <property type="molecule type" value="Genomic_DNA"/>
</dbReference>
<dbReference type="AlphaFoldDB" id="A0A3N1HE38"/>
<dbReference type="GO" id="GO:0070402">
    <property type="term" value="F:NADPH binding"/>
    <property type="evidence" value="ECO:0007669"/>
    <property type="project" value="TreeGrafter"/>
</dbReference>
<name>A0A3N1HE38_9PSEU</name>
<dbReference type="InterPro" id="IPR036291">
    <property type="entry name" value="NAD(P)-bd_dom_sf"/>
</dbReference>
<proteinExistence type="predicted"/>
<dbReference type="PANTHER" id="PTHR48106:SF18">
    <property type="entry name" value="QUINONE OXIDOREDUCTASE PIG3"/>
    <property type="match status" value="1"/>
</dbReference>
<reference evidence="4 5" key="1">
    <citation type="submission" date="2018-11" db="EMBL/GenBank/DDBJ databases">
        <title>Sequencing the genomes of 1000 actinobacteria strains.</title>
        <authorList>
            <person name="Klenk H.-P."/>
        </authorList>
    </citation>
    <scope>NUCLEOTIDE SEQUENCE [LARGE SCALE GENOMIC DNA]</scope>
    <source>
        <strain evidence="4 5">DSM 44231</strain>
    </source>
</reference>
<feature type="domain" description="Enoyl reductase (ER)" evidence="3">
    <location>
        <begin position="10"/>
        <end position="297"/>
    </location>
</feature>
<dbReference type="SMART" id="SM00829">
    <property type="entry name" value="PKS_ER"/>
    <property type="match status" value="1"/>
</dbReference>
<dbReference type="InterPro" id="IPR020843">
    <property type="entry name" value="ER"/>
</dbReference>
<dbReference type="InterPro" id="IPR013149">
    <property type="entry name" value="ADH-like_C"/>
</dbReference>